<comment type="caution">
    <text evidence="2">The sequence shown here is derived from an EMBL/GenBank/DDBJ whole genome shotgun (WGS) entry which is preliminary data.</text>
</comment>
<keyword evidence="1" id="KW-0732">Signal</keyword>
<organism evidence="2 3">
    <name type="scientific">Prorocentrum cordatum</name>
    <dbReference type="NCBI Taxonomy" id="2364126"/>
    <lineage>
        <taxon>Eukaryota</taxon>
        <taxon>Sar</taxon>
        <taxon>Alveolata</taxon>
        <taxon>Dinophyceae</taxon>
        <taxon>Prorocentrales</taxon>
        <taxon>Prorocentraceae</taxon>
        <taxon>Prorocentrum</taxon>
    </lineage>
</organism>
<sequence>MLWMAIALIQVAAAMAVIEHMMRRVMEEKPTSLHQSPIVLDLREKSKGYVPKFEPNFFVALPLPKTLRPFCGNHWPALPIHSTNSKARLDNCLEATQASQPPLRRRSLPCASLPLLNY</sequence>
<evidence type="ECO:0000313" key="2">
    <source>
        <dbReference type="EMBL" id="CAK0894575.1"/>
    </source>
</evidence>
<dbReference type="EMBL" id="CAUYUJ010019920">
    <property type="protein sequence ID" value="CAK0894575.1"/>
    <property type="molecule type" value="Genomic_DNA"/>
</dbReference>
<evidence type="ECO:0000256" key="1">
    <source>
        <dbReference type="SAM" id="SignalP"/>
    </source>
</evidence>
<accession>A0ABN9X9S1</accession>
<keyword evidence="3" id="KW-1185">Reference proteome</keyword>
<protein>
    <recommendedName>
        <fullName evidence="4">Secreted protein</fullName>
    </recommendedName>
</protein>
<feature type="chain" id="PRO_5047003417" description="Secreted protein" evidence="1">
    <location>
        <begin position="17"/>
        <end position="118"/>
    </location>
</feature>
<proteinExistence type="predicted"/>
<gene>
    <name evidence="2" type="ORF">PCOR1329_LOCUS73593</name>
</gene>
<evidence type="ECO:0008006" key="4">
    <source>
        <dbReference type="Google" id="ProtNLM"/>
    </source>
</evidence>
<dbReference type="Proteomes" id="UP001189429">
    <property type="component" value="Unassembled WGS sequence"/>
</dbReference>
<reference evidence="2" key="1">
    <citation type="submission" date="2023-10" db="EMBL/GenBank/DDBJ databases">
        <authorList>
            <person name="Chen Y."/>
            <person name="Shah S."/>
            <person name="Dougan E. K."/>
            <person name="Thang M."/>
            <person name="Chan C."/>
        </authorList>
    </citation>
    <scope>NUCLEOTIDE SEQUENCE [LARGE SCALE GENOMIC DNA]</scope>
</reference>
<evidence type="ECO:0000313" key="3">
    <source>
        <dbReference type="Proteomes" id="UP001189429"/>
    </source>
</evidence>
<name>A0ABN9X9S1_9DINO</name>
<feature type="signal peptide" evidence="1">
    <location>
        <begin position="1"/>
        <end position="16"/>
    </location>
</feature>